<evidence type="ECO:0000256" key="6">
    <source>
        <dbReference type="PROSITE-ProRule" id="PRU00110"/>
    </source>
</evidence>
<dbReference type="InterPro" id="IPR003594">
    <property type="entry name" value="HATPase_dom"/>
</dbReference>
<evidence type="ECO:0000313" key="11">
    <source>
        <dbReference type="EMBL" id="MBB3095317.1"/>
    </source>
</evidence>
<evidence type="ECO:0000256" key="3">
    <source>
        <dbReference type="ARBA" id="ARBA00012438"/>
    </source>
</evidence>
<dbReference type="InterPro" id="IPR008207">
    <property type="entry name" value="Sig_transdc_His_kin_Hpt_dom"/>
</dbReference>
<keyword evidence="8" id="KW-1133">Transmembrane helix</keyword>
<dbReference type="Pfam" id="PF00512">
    <property type="entry name" value="HisKA"/>
    <property type="match status" value="1"/>
</dbReference>
<comment type="subcellular location">
    <subcellularLocation>
        <location evidence="2">Cell membrane</location>
    </subcellularLocation>
</comment>
<dbReference type="Gene3D" id="1.10.287.130">
    <property type="match status" value="1"/>
</dbReference>
<comment type="caution">
    <text evidence="11">The sequence shown here is derived from an EMBL/GenBank/DDBJ whole genome shotgun (WGS) entry which is preliminary data.</text>
</comment>
<dbReference type="SMART" id="SM00388">
    <property type="entry name" value="HisKA"/>
    <property type="match status" value="1"/>
</dbReference>
<feature type="transmembrane region" description="Helical" evidence="8">
    <location>
        <begin position="137"/>
        <end position="158"/>
    </location>
</feature>
<name>A0A7W5AFW4_9ACTN</name>
<keyword evidence="12" id="KW-1185">Reference proteome</keyword>
<feature type="domain" description="HPt" evidence="10">
    <location>
        <begin position="461"/>
        <end position="553"/>
    </location>
</feature>
<gene>
    <name evidence="11" type="ORF">FHR83_002980</name>
</gene>
<evidence type="ECO:0000256" key="7">
    <source>
        <dbReference type="SAM" id="MobiDB-lite"/>
    </source>
</evidence>
<keyword evidence="5 11" id="KW-0808">Transferase</keyword>
<dbReference type="Gene3D" id="1.20.120.160">
    <property type="entry name" value="HPT domain"/>
    <property type="match status" value="1"/>
</dbReference>
<dbReference type="AlphaFoldDB" id="A0A7W5AFW4"/>
<dbReference type="InterPro" id="IPR005467">
    <property type="entry name" value="His_kinase_dom"/>
</dbReference>
<dbReference type="Gene3D" id="3.30.565.10">
    <property type="entry name" value="Histidine kinase-like ATPase, C-terminal domain"/>
    <property type="match status" value="1"/>
</dbReference>
<dbReference type="EMBL" id="JACHXF010000005">
    <property type="protein sequence ID" value="MBB3095317.1"/>
    <property type="molecule type" value="Genomic_DNA"/>
</dbReference>
<dbReference type="SMART" id="SM00073">
    <property type="entry name" value="HPT"/>
    <property type="match status" value="1"/>
</dbReference>
<dbReference type="SUPFAM" id="SSF47226">
    <property type="entry name" value="Histidine-containing phosphotransfer domain, HPT domain"/>
    <property type="match status" value="1"/>
</dbReference>
<evidence type="ECO:0000256" key="1">
    <source>
        <dbReference type="ARBA" id="ARBA00000085"/>
    </source>
</evidence>
<feature type="compositionally biased region" description="Basic and acidic residues" evidence="7">
    <location>
        <begin position="571"/>
        <end position="584"/>
    </location>
</feature>
<dbReference type="Pfam" id="PF02518">
    <property type="entry name" value="HATPase_c"/>
    <property type="match status" value="1"/>
</dbReference>
<organism evidence="11 12">
    <name type="scientific">Actinoplanes campanulatus</name>
    <dbReference type="NCBI Taxonomy" id="113559"/>
    <lineage>
        <taxon>Bacteria</taxon>
        <taxon>Bacillati</taxon>
        <taxon>Actinomycetota</taxon>
        <taxon>Actinomycetes</taxon>
        <taxon>Micromonosporales</taxon>
        <taxon>Micromonosporaceae</taxon>
        <taxon>Actinoplanes</taxon>
    </lineage>
</organism>
<feature type="modified residue" description="Phosphohistidine" evidence="6">
    <location>
        <position position="500"/>
    </location>
</feature>
<keyword evidence="8" id="KW-0472">Membrane</keyword>
<dbReference type="InterPro" id="IPR036097">
    <property type="entry name" value="HisK_dim/P_sf"/>
</dbReference>
<dbReference type="RefSeq" id="WP_229795439.1">
    <property type="nucleotide sequence ID" value="NZ_BMPW01000022.1"/>
</dbReference>
<protein>
    <recommendedName>
        <fullName evidence="3">histidine kinase</fullName>
        <ecNumber evidence="3">2.7.13.3</ecNumber>
    </recommendedName>
</protein>
<dbReference type="EC" id="2.7.13.3" evidence="3"/>
<evidence type="ECO:0000259" key="10">
    <source>
        <dbReference type="PROSITE" id="PS50894"/>
    </source>
</evidence>
<comment type="catalytic activity">
    <reaction evidence="1">
        <text>ATP + protein L-histidine = ADP + protein N-phospho-L-histidine.</text>
        <dbReference type="EC" id="2.7.13.3"/>
    </reaction>
</comment>
<evidence type="ECO:0000256" key="4">
    <source>
        <dbReference type="ARBA" id="ARBA00022553"/>
    </source>
</evidence>
<dbReference type="CDD" id="cd00088">
    <property type="entry name" value="HPT"/>
    <property type="match status" value="1"/>
</dbReference>
<dbReference type="InterPro" id="IPR036641">
    <property type="entry name" value="HPT_dom_sf"/>
</dbReference>
<keyword evidence="5 11" id="KW-0418">Kinase</keyword>
<dbReference type="GO" id="GO:0005524">
    <property type="term" value="F:ATP binding"/>
    <property type="evidence" value="ECO:0007669"/>
    <property type="project" value="UniProtKB-KW"/>
</dbReference>
<keyword evidence="8" id="KW-0812">Transmembrane</keyword>
<proteinExistence type="predicted"/>
<evidence type="ECO:0000313" key="12">
    <source>
        <dbReference type="Proteomes" id="UP000590749"/>
    </source>
</evidence>
<sequence length="584" mass="61644">MSASSWTMGRLLRLGIAVALAAVALVGVTGFLRNNEILQAQTAVLRSQQVLGQIGELRAVVQAEPVAQDAVRLRVAELGEVAGADPVYQRLLPLVGAPAPDVAGMRAAVEEMRRHEETRLDRGLRELGAVSRTNRWLIVWVSVVAALAVLIGGRLLVWRCGRTAGEIAAAARGARPAPVDGPRELAELATAWNESLAAGAAARAATRTEAAAAHAAGSAFVDAMRQEIRTPMTALTGMTGLLLETPLDTRQRALAETVHASGSALLTVVGDRLDLAAAEAGDLVLERRPFALRGCVRRALEPVAGEASAKGLRLEGRLAPGCPEWAGGDERWVRRILTALLRPAVAGTGHGTVTVTVSEAEGAIRFAVADTGLGVPAERHSDAGVLLAGRLAEAMGGGITTEYRPGEGATVTVSVHLDEVEQPERSGEPYAEVGPGPRDSEPDMIRARAEVIAGPEAGAPDRRRLAGILHRFADRLPGVLDRMDRAVADGDTRNLARLAHGLKASAATLGANRFAALCADLEDRAHHAHGDPAPVLRDLHERAREVGDSMESVSRRLTRSRDRAPVNSRSSGDERHERPGTPRS</sequence>
<accession>A0A7W5AFW4</accession>
<dbReference type="InterPro" id="IPR003661">
    <property type="entry name" value="HisK_dim/P_dom"/>
</dbReference>
<dbReference type="PROSITE" id="PS50109">
    <property type="entry name" value="HIS_KIN"/>
    <property type="match status" value="1"/>
</dbReference>
<dbReference type="SUPFAM" id="SSF55874">
    <property type="entry name" value="ATPase domain of HSP90 chaperone/DNA topoisomerase II/histidine kinase"/>
    <property type="match status" value="1"/>
</dbReference>
<evidence type="ECO:0000256" key="5">
    <source>
        <dbReference type="ARBA" id="ARBA00022777"/>
    </source>
</evidence>
<dbReference type="PANTHER" id="PTHR45339:SF5">
    <property type="entry name" value="HISTIDINE KINASE"/>
    <property type="match status" value="1"/>
</dbReference>
<keyword evidence="4 6" id="KW-0597">Phosphoprotein</keyword>
<dbReference type="PROSITE" id="PS50894">
    <property type="entry name" value="HPT"/>
    <property type="match status" value="1"/>
</dbReference>
<dbReference type="SMART" id="SM00387">
    <property type="entry name" value="HATPase_c"/>
    <property type="match status" value="1"/>
</dbReference>
<dbReference type="GO" id="GO:0000155">
    <property type="term" value="F:phosphorelay sensor kinase activity"/>
    <property type="evidence" value="ECO:0007669"/>
    <property type="project" value="InterPro"/>
</dbReference>
<feature type="region of interest" description="Disordered" evidence="7">
    <location>
        <begin position="544"/>
        <end position="584"/>
    </location>
</feature>
<feature type="transmembrane region" description="Helical" evidence="8">
    <location>
        <begin position="12"/>
        <end position="32"/>
    </location>
</feature>
<feature type="region of interest" description="Disordered" evidence="7">
    <location>
        <begin position="421"/>
        <end position="441"/>
    </location>
</feature>
<feature type="domain" description="Histidine kinase" evidence="9">
    <location>
        <begin position="223"/>
        <end position="419"/>
    </location>
</feature>
<reference evidence="11 12" key="1">
    <citation type="submission" date="2020-08" db="EMBL/GenBank/DDBJ databases">
        <title>Genomic Encyclopedia of Type Strains, Phase III (KMG-III): the genomes of soil and plant-associated and newly described type strains.</title>
        <authorList>
            <person name="Whitman W."/>
        </authorList>
    </citation>
    <scope>NUCLEOTIDE SEQUENCE [LARGE SCALE GENOMIC DNA]</scope>
    <source>
        <strain evidence="11 12">CECT 3287</strain>
    </source>
</reference>
<dbReference type="InterPro" id="IPR036890">
    <property type="entry name" value="HATPase_C_sf"/>
</dbReference>
<dbReference type="Pfam" id="PF01627">
    <property type="entry name" value="Hpt"/>
    <property type="match status" value="1"/>
</dbReference>
<dbReference type="PANTHER" id="PTHR45339">
    <property type="entry name" value="HYBRID SIGNAL TRANSDUCTION HISTIDINE KINASE J"/>
    <property type="match status" value="1"/>
</dbReference>
<dbReference type="CDD" id="cd00082">
    <property type="entry name" value="HisKA"/>
    <property type="match status" value="1"/>
</dbReference>
<dbReference type="SUPFAM" id="SSF47384">
    <property type="entry name" value="Homodimeric domain of signal transducing histidine kinase"/>
    <property type="match status" value="1"/>
</dbReference>
<dbReference type="Proteomes" id="UP000590749">
    <property type="component" value="Unassembled WGS sequence"/>
</dbReference>
<dbReference type="GO" id="GO:0005886">
    <property type="term" value="C:plasma membrane"/>
    <property type="evidence" value="ECO:0007669"/>
    <property type="project" value="UniProtKB-SubCell"/>
</dbReference>
<evidence type="ECO:0000256" key="2">
    <source>
        <dbReference type="ARBA" id="ARBA00004236"/>
    </source>
</evidence>
<evidence type="ECO:0000256" key="8">
    <source>
        <dbReference type="SAM" id="Phobius"/>
    </source>
</evidence>
<evidence type="ECO:0000259" key="9">
    <source>
        <dbReference type="PROSITE" id="PS50109"/>
    </source>
</evidence>